<organism evidence="1 2">
    <name type="scientific">Peribacillus simplex</name>
    <dbReference type="NCBI Taxonomy" id="1478"/>
    <lineage>
        <taxon>Bacteria</taxon>
        <taxon>Bacillati</taxon>
        <taxon>Bacillota</taxon>
        <taxon>Bacilli</taxon>
        <taxon>Bacillales</taxon>
        <taxon>Bacillaceae</taxon>
        <taxon>Peribacillus</taxon>
    </lineage>
</organism>
<reference evidence="1" key="1">
    <citation type="submission" date="2023-06" db="EMBL/GenBank/DDBJ databases">
        <title>Comparative genomics of Bacillaceae isolates and their secondary metabolite potential.</title>
        <authorList>
            <person name="Song L."/>
            <person name="Nielsen L.J."/>
            <person name="Mohite O."/>
            <person name="Xu X."/>
            <person name="Weber T."/>
            <person name="Kovacs A.T."/>
        </authorList>
    </citation>
    <scope>NUCLEOTIDE SEQUENCE</scope>
    <source>
        <strain evidence="1">D8_B_37</strain>
    </source>
</reference>
<protein>
    <submittedName>
        <fullName evidence="1">Uncharacterized protein</fullName>
    </submittedName>
</protein>
<dbReference type="EMBL" id="JAUCEY010000008">
    <property type="protein sequence ID" value="MDM5454129.1"/>
    <property type="molecule type" value="Genomic_DNA"/>
</dbReference>
<sequence>MWPINNGKERIHQPNKSKLLLSQQEIKAIESWVSQMWTYQFYKTARQIVSTASKTLKFKYKMIGYGLNRVVYDLNNGYILKIALSEVGLISNANEAYIYNNCNKEVKKYLCPVKEYGLGWIIMKKVDTKVSIMEYTKLIKLELKFLRYGIIPIDLRLDNVGFNENNEMVVIDYGLFTMDLISPFLRRLVYPRANDR</sequence>
<dbReference type="SUPFAM" id="SSF56112">
    <property type="entry name" value="Protein kinase-like (PK-like)"/>
    <property type="match status" value="1"/>
</dbReference>
<dbReference type="Proteomes" id="UP001234602">
    <property type="component" value="Unassembled WGS sequence"/>
</dbReference>
<name>A0AAW7IFJ0_9BACI</name>
<accession>A0AAW7IFJ0</accession>
<evidence type="ECO:0000313" key="1">
    <source>
        <dbReference type="EMBL" id="MDM5454129.1"/>
    </source>
</evidence>
<dbReference type="AlphaFoldDB" id="A0AAW7IFJ0"/>
<dbReference type="InterPro" id="IPR011009">
    <property type="entry name" value="Kinase-like_dom_sf"/>
</dbReference>
<evidence type="ECO:0000313" key="2">
    <source>
        <dbReference type="Proteomes" id="UP001234602"/>
    </source>
</evidence>
<proteinExistence type="predicted"/>
<gene>
    <name evidence="1" type="ORF">QUF89_18515</name>
</gene>
<comment type="caution">
    <text evidence="1">The sequence shown here is derived from an EMBL/GenBank/DDBJ whole genome shotgun (WGS) entry which is preliminary data.</text>
</comment>
<dbReference type="RefSeq" id="WP_289320565.1">
    <property type="nucleotide sequence ID" value="NZ_JAUCEY010000008.1"/>
</dbReference>